<evidence type="ECO:0000256" key="10">
    <source>
        <dbReference type="PIRNR" id="PIRNR006247"/>
    </source>
</evidence>
<reference evidence="13 14" key="1">
    <citation type="submission" date="2017-10" db="EMBL/GenBank/DDBJ databases">
        <title>Sedimentibacterium mangrovi gen. nov., sp. nov., a novel member of family Phyllobacteriacea isolated from mangrove sediment.</title>
        <authorList>
            <person name="Liao H."/>
            <person name="Tian Y."/>
        </authorList>
    </citation>
    <scope>NUCLEOTIDE SEQUENCE [LARGE SCALE GENOMIC DNA]</scope>
    <source>
        <strain evidence="13 14">X9-2-2</strain>
    </source>
</reference>
<dbReference type="OrthoDB" id="9810952at2"/>
<dbReference type="PANTHER" id="PTHR32024:SF3">
    <property type="entry name" value="TRK SYSTEM POTASSIUM UPTAKE PROTEIN"/>
    <property type="match status" value="1"/>
</dbReference>
<dbReference type="AlphaFoldDB" id="A0A2G1QPK5"/>
<keyword evidence="7 12" id="KW-1133">Transmembrane helix</keyword>
<keyword evidence="6 10" id="KW-0630">Potassium</keyword>
<dbReference type="EMBL" id="PDVP01000004">
    <property type="protein sequence ID" value="PHP67390.1"/>
    <property type="molecule type" value="Genomic_DNA"/>
</dbReference>
<gene>
    <name evidence="13" type="ORF">CSC94_10165</name>
</gene>
<feature type="binding site" evidence="11">
    <location>
        <position position="111"/>
    </location>
    <ligand>
        <name>K(+)</name>
        <dbReference type="ChEBI" id="CHEBI:29103"/>
    </ligand>
</feature>
<evidence type="ECO:0000256" key="7">
    <source>
        <dbReference type="ARBA" id="ARBA00022989"/>
    </source>
</evidence>
<feature type="binding site" evidence="11">
    <location>
        <position position="311"/>
    </location>
    <ligand>
        <name>K(+)</name>
        <dbReference type="ChEBI" id="CHEBI:29103"/>
    </ligand>
</feature>
<feature type="binding site" evidence="11">
    <location>
        <position position="312"/>
    </location>
    <ligand>
        <name>K(+)</name>
        <dbReference type="ChEBI" id="CHEBI:29103"/>
    </ligand>
</feature>
<keyword evidence="14" id="KW-1185">Reference proteome</keyword>
<dbReference type="GO" id="GO:0005886">
    <property type="term" value="C:plasma membrane"/>
    <property type="evidence" value="ECO:0007669"/>
    <property type="project" value="UniProtKB-SubCell"/>
</dbReference>
<dbReference type="PIRSF" id="PIRSF006247">
    <property type="entry name" value="TrkH"/>
    <property type="match status" value="1"/>
</dbReference>
<dbReference type="Proteomes" id="UP000221168">
    <property type="component" value="Unassembled WGS sequence"/>
</dbReference>
<keyword evidence="10" id="KW-0997">Cell inner membrane</keyword>
<comment type="function">
    <text evidence="10">Low-affinity potassium transport system. Interacts with Trk system potassium uptake protein TrkA.</text>
</comment>
<keyword evidence="2 10" id="KW-0813">Transport</keyword>
<protein>
    <recommendedName>
        <fullName evidence="10">Trk system potassium uptake protein</fullName>
    </recommendedName>
</protein>
<feature type="transmembrane region" description="Helical" evidence="12">
    <location>
        <begin position="268"/>
        <end position="286"/>
    </location>
</feature>
<feature type="binding site" evidence="11">
    <location>
        <position position="429"/>
    </location>
    <ligand>
        <name>K(+)</name>
        <dbReference type="ChEBI" id="CHEBI:29103"/>
    </ligand>
</feature>
<feature type="transmembrane region" description="Helical" evidence="12">
    <location>
        <begin position="458"/>
        <end position="477"/>
    </location>
</feature>
<keyword evidence="9 10" id="KW-0472">Membrane</keyword>
<dbReference type="InterPro" id="IPR004772">
    <property type="entry name" value="TrkH"/>
</dbReference>
<feature type="transmembrane region" description="Helical" evidence="12">
    <location>
        <begin position="387"/>
        <end position="411"/>
    </location>
</feature>
<dbReference type="GO" id="GO:0046872">
    <property type="term" value="F:metal ion binding"/>
    <property type="evidence" value="ECO:0007669"/>
    <property type="project" value="UniProtKB-KW"/>
</dbReference>
<feature type="binding site" evidence="11">
    <location>
        <position position="110"/>
    </location>
    <ligand>
        <name>K(+)</name>
        <dbReference type="ChEBI" id="CHEBI:29103"/>
    </ligand>
</feature>
<feature type="transmembrane region" description="Helical" evidence="12">
    <location>
        <begin position="132"/>
        <end position="152"/>
    </location>
</feature>
<name>A0A2G1QPK5_9HYPH</name>
<feature type="transmembrane region" description="Helical" evidence="12">
    <location>
        <begin position="234"/>
        <end position="256"/>
    </location>
</feature>
<keyword evidence="3 10" id="KW-1003">Cell membrane</keyword>
<evidence type="ECO:0000313" key="13">
    <source>
        <dbReference type="EMBL" id="PHP67390.1"/>
    </source>
</evidence>
<evidence type="ECO:0000256" key="12">
    <source>
        <dbReference type="SAM" id="Phobius"/>
    </source>
</evidence>
<evidence type="ECO:0000256" key="4">
    <source>
        <dbReference type="ARBA" id="ARBA00022538"/>
    </source>
</evidence>
<keyword evidence="8 10" id="KW-0406">Ion transport</keyword>
<evidence type="ECO:0000256" key="11">
    <source>
        <dbReference type="PIRSR" id="PIRSR006247-1"/>
    </source>
</evidence>
<comment type="subcellular location">
    <subcellularLocation>
        <location evidence="10">Cell inner membrane</location>
        <topology evidence="10">Multi-pass membrane protein</topology>
    </subcellularLocation>
    <subcellularLocation>
        <location evidence="1">Cell membrane</location>
        <topology evidence="1">Multi-pass membrane protein</topology>
    </subcellularLocation>
</comment>
<evidence type="ECO:0000256" key="9">
    <source>
        <dbReference type="ARBA" id="ARBA00023136"/>
    </source>
</evidence>
<feature type="transmembrane region" description="Helical" evidence="12">
    <location>
        <begin position="182"/>
        <end position="200"/>
    </location>
</feature>
<organism evidence="13 14">
    <name type="scientific">Zhengella mangrovi</name>
    <dbReference type="NCBI Taxonomy" id="1982044"/>
    <lineage>
        <taxon>Bacteria</taxon>
        <taxon>Pseudomonadati</taxon>
        <taxon>Pseudomonadota</taxon>
        <taxon>Alphaproteobacteria</taxon>
        <taxon>Hyphomicrobiales</taxon>
        <taxon>Notoacmeibacteraceae</taxon>
        <taxon>Zhengella</taxon>
    </lineage>
</organism>
<keyword evidence="4 10" id="KW-0633">Potassium transport</keyword>
<evidence type="ECO:0000313" key="14">
    <source>
        <dbReference type="Proteomes" id="UP000221168"/>
    </source>
</evidence>
<feature type="transmembrane region" description="Helical" evidence="12">
    <location>
        <begin position="319"/>
        <end position="337"/>
    </location>
</feature>
<feature type="transmembrane region" description="Helical" evidence="12">
    <location>
        <begin position="12"/>
        <end position="32"/>
    </location>
</feature>
<dbReference type="GO" id="GO:0015379">
    <property type="term" value="F:potassium:chloride symporter activity"/>
    <property type="evidence" value="ECO:0007669"/>
    <property type="project" value="InterPro"/>
</dbReference>
<feature type="binding site" evidence="11">
    <location>
        <position position="218"/>
    </location>
    <ligand>
        <name>K(+)</name>
        <dbReference type="ChEBI" id="CHEBI:29103"/>
    </ligand>
</feature>
<accession>A0A2G1QPK5</accession>
<evidence type="ECO:0000256" key="3">
    <source>
        <dbReference type="ARBA" id="ARBA00022475"/>
    </source>
</evidence>
<feature type="transmembrane region" description="Helical" evidence="12">
    <location>
        <begin position="38"/>
        <end position="57"/>
    </location>
</feature>
<comment type="similarity">
    <text evidence="10">Belongs to the TrkH potassium transport family.</text>
</comment>
<dbReference type="PANTHER" id="PTHR32024">
    <property type="entry name" value="TRK SYSTEM POTASSIUM UPTAKE PROTEIN TRKG-RELATED"/>
    <property type="match status" value="1"/>
</dbReference>
<evidence type="ECO:0000256" key="5">
    <source>
        <dbReference type="ARBA" id="ARBA00022692"/>
    </source>
</evidence>
<feature type="transmembrane region" description="Helical" evidence="12">
    <location>
        <begin position="69"/>
        <end position="90"/>
    </location>
</feature>
<evidence type="ECO:0000256" key="1">
    <source>
        <dbReference type="ARBA" id="ARBA00004651"/>
    </source>
</evidence>
<proteinExistence type="inferred from homology"/>
<feature type="binding site" evidence="11">
    <location>
        <position position="428"/>
    </location>
    <ligand>
        <name>K(+)</name>
        <dbReference type="ChEBI" id="CHEBI:29103"/>
    </ligand>
</feature>
<keyword evidence="5 12" id="KW-0812">Transmembrane</keyword>
<comment type="caution">
    <text evidence="13">The sequence shown here is derived from an EMBL/GenBank/DDBJ whole genome shotgun (WGS) entry which is preliminary data.</text>
</comment>
<sequence>MDFRAVVLPIGRYLVIIAAAMLIPAFADLAAGNPDWKVFAVSALCIGGAGLMVEAGLSGPTPDLKSRETFLLVNLAWFAFSGACAVPLWASGLHISYTDAFFEAASGLTTTGSTVLSGLDDLPPGILLWRSLTQWIGGLGIVVIGILLLPAMRIGGQQLFSIESSEKHVKPYGRVEHFVRRLLSLYLLITVACASLYFMAGMTAFEAINHAFTTVSTGGFSTRDSSMGGFDSLVIDWIAIAFMAISSLPFLFLINLAEGRRQLELQQVTWFFALAGVLTLIIFAVTRVNTGQGDFAQFTHAVFNVVSVMSTTGYATQDYLLWGSFALSFFFLITFIGGCNGSTAGGFKIFRIIILLSFIRSRLRLAVRPNRVSPAYFEGEIVRPSTIDSLLIFSILYAATAAIFGLVYAAFGLDFETALSASITALANVGPGIGPVIGPSGNFSSLPDMVKWLLSLEMILGRLEIIGGILILTPDFWRE</sequence>
<evidence type="ECO:0000256" key="8">
    <source>
        <dbReference type="ARBA" id="ARBA00023065"/>
    </source>
</evidence>
<keyword evidence="11" id="KW-0479">Metal-binding</keyword>
<dbReference type="Pfam" id="PF02386">
    <property type="entry name" value="TrkH"/>
    <property type="match status" value="1"/>
</dbReference>
<evidence type="ECO:0000256" key="6">
    <source>
        <dbReference type="ARBA" id="ARBA00022958"/>
    </source>
</evidence>
<dbReference type="InterPro" id="IPR003445">
    <property type="entry name" value="Cat_transpt"/>
</dbReference>
<evidence type="ECO:0000256" key="2">
    <source>
        <dbReference type="ARBA" id="ARBA00022448"/>
    </source>
</evidence>